<evidence type="ECO:0000313" key="8">
    <source>
        <dbReference type="EMBL" id="NWJ56400.1"/>
    </source>
</evidence>
<keyword evidence="2 4" id="KW-0813">Transport</keyword>
<dbReference type="EMBL" id="JACATC010000001">
    <property type="protein sequence ID" value="NWJ83333.1"/>
    <property type="molecule type" value="Genomic_DNA"/>
</dbReference>
<evidence type="ECO:0000313" key="7">
    <source>
        <dbReference type="EMBL" id="NWJ30060.1"/>
    </source>
</evidence>
<dbReference type="NCBIfam" id="TIGR00309">
    <property type="entry name" value="V_ATPase_subD"/>
    <property type="match status" value="1"/>
</dbReference>
<dbReference type="EMBL" id="JACATK010000022">
    <property type="protein sequence ID" value="NWJ30060.1"/>
    <property type="molecule type" value="Genomic_DNA"/>
</dbReference>
<sequence>MSFGQNVTATKIELLKYKKSTQVATMVQKILDDKRKVILKNIEEMIEKASKTRGGIWDPLQDIYKSVNEAYLSLGTGTVDSVAESTPAVMQVDVHVRRVVDVTIPALTVTEKDTKSMPYGFADTNSSIDRAAKQIKELLPQICKAAEYENSIFSLAKALEKTQKLLNALENVIIPQYQQNVRFIAAAIEEKEREEFAKLKKVKAKIQSRKSW</sequence>
<comment type="similarity">
    <text evidence="1 4">Belongs to the V-ATPase D subunit family.</text>
</comment>
<dbReference type="AlphaFoldDB" id="A0A7K4MSD8"/>
<dbReference type="GO" id="GO:0005524">
    <property type="term" value="F:ATP binding"/>
    <property type="evidence" value="ECO:0007669"/>
    <property type="project" value="UniProtKB-UniRule"/>
</dbReference>
<evidence type="ECO:0000313" key="12">
    <source>
        <dbReference type="Proteomes" id="UP000520052"/>
    </source>
</evidence>
<comment type="subunit">
    <text evidence="4">Has multiple subunits with at least A(3), B(3), C, D, E, F, H, I and proteolipid K(x).</text>
</comment>
<dbReference type="Proteomes" id="UP000563820">
    <property type="component" value="Unassembled WGS sequence"/>
</dbReference>
<dbReference type="EMBL" id="JACATD010000002">
    <property type="protein sequence ID" value="NWK00740.1"/>
    <property type="molecule type" value="Genomic_DNA"/>
</dbReference>
<evidence type="ECO:0000313" key="15">
    <source>
        <dbReference type="Proteomes" id="UP000563820"/>
    </source>
</evidence>
<dbReference type="Gene3D" id="1.10.287.3240">
    <property type="match status" value="1"/>
</dbReference>
<evidence type="ECO:0000313" key="18">
    <source>
        <dbReference type="Proteomes" id="UP000587702"/>
    </source>
</evidence>
<evidence type="ECO:0000313" key="11">
    <source>
        <dbReference type="EMBL" id="NWK14098.1"/>
    </source>
</evidence>
<evidence type="ECO:0000313" key="5">
    <source>
        <dbReference type="EMBL" id="NWJ19993.1"/>
    </source>
</evidence>
<evidence type="ECO:0000256" key="1">
    <source>
        <dbReference type="ARBA" id="ARBA00005850"/>
    </source>
</evidence>
<evidence type="ECO:0000256" key="3">
    <source>
        <dbReference type="ARBA" id="ARBA00023065"/>
    </source>
</evidence>
<dbReference type="InterPro" id="IPR002699">
    <property type="entry name" value="V_ATPase_D"/>
</dbReference>
<dbReference type="GO" id="GO:0042777">
    <property type="term" value="P:proton motive force-driven plasma membrane ATP synthesis"/>
    <property type="evidence" value="ECO:0007669"/>
    <property type="project" value="UniProtKB-UniRule"/>
</dbReference>
<keyword evidence="3 4" id="KW-0406">Ion transport</keyword>
<comment type="subcellular location">
    <subcellularLocation>
        <location evidence="4">Cell membrane</location>
        <topology evidence="4">Peripheral membrane protein</topology>
    </subcellularLocation>
</comment>
<dbReference type="GO" id="GO:0005886">
    <property type="term" value="C:plasma membrane"/>
    <property type="evidence" value="ECO:0007669"/>
    <property type="project" value="UniProtKB-SubCell"/>
</dbReference>
<dbReference type="Proteomes" id="UP000535457">
    <property type="component" value="Unassembled WGS sequence"/>
</dbReference>
<keyword evidence="4" id="KW-0472">Membrane</keyword>
<proteinExistence type="inferred from homology"/>
<gene>
    <name evidence="4" type="primary">atpD</name>
    <name evidence="10" type="ORF">HX840_02375</name>
    <name evidence="6" type="ORF">HX848_00635</name>
    <name evidence="7" type="ORF">HX850_04005</name>
    <name evidence="11" type="ORF">HX853_05635</name>
    <name evidence="9" type="ORF">HX854_01100</name>
    <name evidence="8" type="ORF">HX858_01310</name>
    <name evidence="5" type="ORF">HX860_02835</name>
</gene>
<keyword evidence="4" id="KW-0066">ATP synthesis</keyword>
<organism evidence="8 17">
    <name type="scientific">Marine Group I thaumarchaeote</name>
    <dbReference type="NCBI Taxonomy" id="2511932"/>
    <lineage>
        <taxon>Archaea</taxon>
        <taxon>Nitrososphaerota</taxon>
        <taxon>Marine Group I</taxon>
    </lineage>
</organism>
<accession>A0A7K4MSD8</accession>
<dbReference type="Proteomes" id="UP000575480">
    <property type="component" value="Unassembled WGS sequence"/>
</dbReference>
<protein>
    <recommendedName>
        <fullName evidence="4">A-type ATP synthase subunit D</fullName>
    </recommendedName>
</protein>
<dbReference type="Pfam" id="PF01813">
    <property type="entry name" value="ATP-synt_D"/>
    <property type="match status" value="1"/>
</dbReference>
<evidence type="ECO:0000313" key="14">
    <source>
        <dbReference type="Proteomes" id="UP000547822"/>
    </source>
</evidence>
<comment type="caution">
    <text evidence="8">The sequence shown here is derived from an EMBL/GenBank/DDBJ whole genome shotgun (WGS) entry which is preliminary data.</text>
</comment>
<dbReference type="Proteomes" id="UP000568446">
    <property type="component" value="Unassembled WGS sequence"/>
</dbReference>
<dbReference type="GO" id="GO:0046933">
    <property type="term" value="F:proton-transporting ATP synthase activity, rotational mechanism"/>
    <property type="evidence" value="ECO:0007669"/>
    <property type="project" value="UniProtKB-UniRule"/>
</dbReference>
<evidence type="ECO:0000256" key="2">
    <source>
        <dbReference type="ARBA" id="ARBA00022448"/>
    </source>
</evidence>
<dbReference type="EMBL" id="JACATI010000002">
    <property type="protein sequence ID" value="NWJ19993.1"/>
    <property type="molecule type" value="Genomic_DNA"/>
</dbReference>
<reference evidence="8" key="2">
    <citation type="submission" date="2020-06" db="EMBL/GenBank/DDBJ databases">
        <authorList>
            <person name="Wang Y."/>
        </authorList>
    </citation>
    <scope>NUCLEOTIDE SEQUENCE</scope>
    <source>
        <strain evidence="7">C4</strain>
        <strain evidence="5">L14</strain>
        <strain evidence="8">L15a</strain>
        <strain evidence="11">L19a</strain>
        <strain evidence="6">T1L11</strain>
        <strain evidence="10">T1L9</strain>
        <strain evidence="9">T3L1</strain>
    </source>
</reference>
<dbReference type="EMBL" id="JACATE010000001">
    <property type="protein sequence ID" value="NWJ27904.1"/>
    <property type="molecule type" value="Genomic_DNA"/>
</dbReference>
<evidence type="ECO:0000256" key="4">
    <source>
        <dbReference type="HAMAP-Rule" id="MF_00271"/>
    </source>
</evidence>
<keyword evidence="4" id="KW-0375">Hydrogen ion transport</keyword>
<evidence type="ECO:0000313" key="6">
    <source>
        <dbReference type="EMBL" id="NWJ27904.1"/>
    </source>
</evidence>
<dbReference type="EMBL" id="JACATH010000001">
    <property type="protein sequence ID" value="NWJ56400.1"/>
    <property type="molecule type" value="Genomic_DNA"/>
</dbReference>
<dbReference type="HAMAP" id="MF_00271">
    <property type="entry name" value="ATP_synth_D_arch"/>
    <property type="match status" value="1"/>
</dbReference>
<comment type="function">
    <text evidence="4">Component of the A-type ATP synthase that produces ATP from ADP in the presence of a proton gradient across the membrane.</text>
</comment>
<keyword evidence="4" id="KW-1003">Cell membrane</keyword>
<name>A0A7K4MSD8_9ARCH</name>
<evidence type="ECO:0000313" key="10">
    <source>
        <dbReference type="EMBL" id="NWK00740.1"/>
    </source>
</evidence>
<dbReference type="GO" id="GO:0046961">
    <property type="term" value="F:proton-transporting ATPase activity, rotational mechanism"/>
    <property type="evidence" value="ECO:0007669"/>
    <property type="project" value="InterPro"/>
</dbReference>
<reference evidence="12 13" key="1">
    <citation type="journal article" date="2019" name="Environ. Microbiol.">
        <title>Genomics insights into ecotype formation of ammonia-oxidizing archaea in the deep ocean.</title>
        <authorList>
            <person name="Wang Y."/>
            <person name="Huang J.M."/>
            <person name="Cui G.J."/>
            <person name="Nunoura T."/>
            <person name="Takaki Y."/>
            <person name="Li W.L."/>
            <person name="Li J."/>
            <person name="Gao Z.M."/>
            <person name="Takai K."/>
            <person name="Zhang A.Q."/>
            <person name="Stepanauskas R."/>
        </authorList>
    </citation>
    <scope>NUCLEOTIDE SEQUENCE [LARGE SCALE GENOMIC DNA]</scope>
    <source>
        <strain evidence="7 16">C4</strain>
        <strain evidence="5 18">L14</strain>
        <strain evidence="8 17">L15a</strain>
        <strain evidence="11 13">L19a</strain>
        <strain evidence="6 15">T1L11</strain>
        <strain evidence="10 14">T1L9</strain>
        <strain evidence="9 12">T3L1</strain>
    </source>
</reference>
<dbReference type="EMBL" id="JACATG010000007">
    <property type="protein sequence ID" value="NWK14098.1"/>
    <property type="molecule type" value="Genomic_DNA"/>
</dbReference>
<dbReference type="Proteomes" id="UP000547822">
    <property type="component" value="Unassembled WGS sequence"/>
</dbReference>
<dbReference type="Proteomes" id="UP000520052">
    <property type="component" value="Unassembled WGS sequence"/>
</dbReference>
<evidence type="ECO:0000313" key="9">
    <source>
        <dbReference type="EMBL" id="NWJ83333.1"/>
    </source>
</evidence>
<dbReference type="Proteomes" id="UP000587702">
    <property type="component" value="Unassembled WGS sequence"/>
</dbReference>
<evidence type="ECO:0000313" key="13">
    <source>
        <dbReference type="Proteomes" id="UP000535457"/>
    </source>
</evidence>
<dbReference type="PANTHER" id="PTHR11671">
    <property type="entry name" value="V-TYPE ATP SYNTHASE SUBUNIT D"/>
    <property type="match status" value="1"/>
</dbReference>
<evidence type="ECO:0000313" key="17">
    <source>
        <dbReference type="Proteomes" id="UP000575480"/>
    </source>
</evidence>
<evidence type="ECO:0000313" key="16">
    <source>
        <dbReference type="Proteomes" id="UP000568446"/>
    </source>
</evidence>